<gene>
    <name evidence="5" type="ORF">OLX77_09030</name>
</gene>
<dbReference type="PANTHER" id="PTHR43300">
    <property type="entry name" value="ACETYLTRANSFERASE"/>
    <property type="match status" value="1"/>
</dbReference>
<reference evidence="5" key="2">
    <citation type="submission" date="2022-10" db="EMBL/GenBank/DDBJ databases">
        <authorList>
            <person name="Aronson H.S."/>
        </authorList>
    </citation>
    <scope>NUCLEOTIDE SEQUENCE</scope>
    <source>
        <strain evidence="5">RS19-109</strain>
    </source>
</reference>
<reference evidence="5" key="1">
    <citation type="journal article" date="2022" name="bioRxiv">
        <title>Thiovibrio frasassiensisgen. nov., sp. nov., an autotrophic, elemental sulfur disproportionating bacterium isolated from sulfidic karst sediment, and proposal of Thiovibrionaceae fam. nov.</title>
        <authorList>
            <person name="Aronson H."/>
            <person name="Thomas C."/>
            <person name="Bhattacharyya M."/>
            <person name="Eckstein S."/>
            <person name="Jensen S."/>
            <person name="Barco R."/>
            <person name="Macalady J."/>
            <person name="Amend J."/>
        </authorList>
    </citation>
    <scope>NUCLEOTIDE SEQUENCE</scope>
    <source>
        <strain evidence="5">RS19-109</strain>
    </source>
</reference>
<proteinExistence type="inferred from homology"/>
<keyword evidence="3" id="KW-0677">Repeat</keyword>
<dbReference type="PANTHER" id="PTHR43300:SF11">
    <property type="entry name" value="ACETYLTRANSFERASE RV3034C-RELATED"/>
    <property type="match status" value="1"/>
</dbReference>
<dbReference type="PROSITE" id="PS00101">
    <property type="entry name" value="HEXAPEP_TRANSFERASES"/>
    <property type="match status" value="1"/>
</dbReference>
<evidence type="ECO:0000256" key="3">
    <source>
        <dbReference type="ARBA" id="ARBA00022737"/>
    </source>
</evidence>
<dbReference type="InterPro" id="IPR018357">
    <property type="entry name" value="Hexapep_transf_CS"/>
</dbReference>
<keyword evidence="4" id="KW-0012">Acyltransferase</keyword>
<dbReference type="GO" id="GO:0016746">
    <property type="term" value="F:acyltransferase activity"/>
    <property type="evidence" value="ECO:0007669"/>
    <property type="project" value="UniProtKB-KW"/>
</dbReference>
<dbReference type="Pfam" id="PF00132">
    <property type="entry name" value="Hexapep"/>
    <property type="match status" value="1"/>
</dbReference>
<dbReference type="InterPro" id="IPR050179">
    <property type="entry name" value="Trans_hexapeptide_repeat"/>
</dbReference>
<evidence type="ECO:0000256" key="2">
    <source>
        <dbReference type="ARBA" id="ARBA00022679"/>
    </source>
</evidence>
<dbReference type="SUPFAM" id="SSF51161">
    <property type="entry name" value="Trimeric LpxA-like enzymes"/>
    <property type="match status" value="1"/>
</dbReference>
<dbReference type="EMBL" id="JAPHEH010000001">
    <property type="protein sequence ID" value="MDG4476298.1"/>
    <property type="molecule type" value="Genomic_DNA"/>
</dbReference>
<evidence type="ECO:0000313" key="6">
    <source>
        <dbReference type="Proteomes" id="UP001154240"/>
    </source>
</evidence>
<dbReference type="InterPro" id="IPR011004">
    <property type="entry name" value="Trimer_LpxA-like_sf"/>
</dbReference>
<dbReference type="Proteomes" id="UP001154240">
    <property type="component" value="Unassembled WGS sequence"/>
</dbReference>
<dbReference type="Gene3D" id="2.160.10.10">
    <property type="entry name" value="Hexapeptide repeat proteins"/>
    <property type="match status" value="1"/>
</dbReference>
<keyword evidence="2" id="KW-0808">Transferase</keyword>
<accession>A0A9X4MH62</accession>
<dbReference type="CDD" id="cd03349">
    <property type="entry name" value="LbH_XAT"/>
    <property type="match status" value="1"/>
</dbReference>
<keyword evidence="6" id="KW-1185">Reference proteome</keyword>
<comment type="caution">
    <text evidence="5">The sequence shown here is derived from an EMBL/GenBank/DDBJ whole genome shotgun (WGS) entry which is preliminary data.</text>
</comment>
<evidence type="ECO:0000256" key="1">
    <source>
        <dbReference type="ARBA" id="ARBA00007274"/>
    </source>
</evidence>
<evidence type="ECO:0000256" key="4">
    <source>
        <dbReference type="ARBA" id="ARBA00023315"/>
    </source>
</evidence>
<sequence length="189" mass="21208">MFTRKKKIPYTKDLLRGDCFQIGEYTYGNPEVLAQSQGATLKIGRFCSIAGGVKIILGDNHRMDWATTFPFPAFPEEWPEVADNKEYWFTKGDVSIGNDVWIGEDALILSGVTVGDGAVIGARSVVAKDVEPYGVVVGNPARMKKKRFSDEIIAQLLALAWWDWPKEKIREHLDVLLSPDIEAMLRLHL</sequence>
<dbReference type="InterPro" id="IPR001451">
    <property type="entry name" value="Hexapep"/>
</dbReference>
<organism evidence="5 6">
    <name type="scientific">Thiovibrio frasassiensis</name>
    <dbReference type="NCBI Taxonomy" id="2984131"/>
    <lineage>
        <taxon>Bacteria</taxon>
        <taxon>Pseudomonadati</taxon>
        <taxon>Thermodesulfobacteriota</taxon>
        <taxon>Desulfobulbia</taxon>
        <taxon>Desulfobulbales</taxon>
        <taxon>Thiovibrionaceae</taxon>
        <taxon>Thiovibrio</taxon>
    </lineage>
</organism>
<evidence type="ECO:0000313" key="5">
    <source>
        <dbReference type="EMBL" id="MDG4476298.1"/>
    </source>
</evidence>
<protein>
    <submittedName>
        <fullName evidence="5">CatB-related O-acetyltransferase</fullName>
    </submittedName>
</protein>
<dbReference type="RefSeq" id="WP_307634070.1">
    <property type="nucleotide sequence ID" value="NZ_JAPHEH010000001.1"/>
</dbReference>
<comment type="similarity">
    <text evidence="1">Belongs to the transferase hexapeptide repeat family.</text>
</comment>
<dbReference type="AlphaFoldDB" id="A0A9X4MH62"/>
<name>A0A9X4MH62_9BACT</name>